<dbReference type="AlphaFoldDB" id="A0ABD4A4F4"/>
<protein>
    <recommendedName>
        <fullName evidence="3">SEC-C motif-containing protein</fullName>
    </recommendedName>
</protein>
<evidence type="ECO:0000313" key="1">
    <source>
        <dbReference type="EMBL" id="KIO71605.1"/>
    </source>
</evidence>
<name>A0ABD4A4F4_9BACI</name>
<dbReference type="Gene3D" id="3.10.450.50">
    <property type="match status" value="1"/>
</dbReference>
<reference evidence="1 2" key="1">
    <citation type="submission" date="2015-01" db="EMBL/GenBank/DDBJ databases">
        <title>Draft Genome Sequences of Four Bacillus thermoamylovorans Strains, Isolated From Food Products.</title>
        <authorList>
            <person name="Krawcyk A.O."/>
            <person name="Berendsen E.M."/>
            <person name="Eijlander R.T."/>
            <person name="de Jong A."/>
            <person name="Wells-Bennik M."/>
            <person name="Kuipers O.P."/>
        </authorList>
    </citation>
    <scope>NUCLEOTIDE SEQUENCE [LARGE SCALE GENOMIC DNA]</scope>
    <source>
        <strain evidence="1 2">B4167</strain>
    </source>
</reference>
<gene>
    <name evidence="1" type="ORF">B4167_3554</name>
</gene>
<dbReference type="InterPro" id="IPR004027">
    <property type="entry name" value="SEC_C_motif"/>
</dbReference>
<dbReference type="RefSeq" id="WP_052480403.1">
    <property type="nucleotide sequence ID" value="NZ_JXLT01000115.1"/>
</dbReference>
<evidence type="ECO:0008006" key="3">
    <source>
        <dbReference type="Google" id="ProtNLM"/>
    </source>
</evidence>
<comment type="caution">
    <text evidence="1">The sequence shown here is derived from an EMBL/GenBank/DDBJ whole genome shotgun (WGS) entry which is preliminary data.</text>
</comment>
<dbReference type="EMBL" id="JXLU01000120">
    <property type="protein sequence ID" value="KIO71605.1"/>
    <property type="molecule type" value="Genomic_DNA"/>
</dbReference>
<proteinExistence type="predicted"/>
<dbReference type="Pfam" id="PF02810">
    <property type="entry name" value="SEC-C"/>
    <property type="match status" value="1"/>
</dbReference>
<evidence type="ECO:0000313" key="2">
    <source>
        <dbReference type="Proteomes" id="UP000032076"/>
    </source>
</evidence>
<accession>A0ABD4A4F4</accession>
<dbReference type="SUPFAM" id="SSF103642">
    <property type="entry name" value="Sec-C motif"/>
    <property type="match status" value="1"/>
</dbReference>
<sequence>MKLGRNDTCPCGSGKKYKKCCMGKIDPNQSKNDKDAIIWWTQDMVEELPTEEIFRKLMKFGVLVNKEMFINEISESWSANDILKKWEKRYKLDIYSQIIDFIYLAIIVLSTRLVPDHLLIEHLDHMVETGYNAWEMEDNEQKAAMIWHDAWQEWKNWLKNHNIYSVKKLDGMRDKLNFFFSEWITDFETVSHNVGTDLPSFHEIRFNFVSDILNFFTDLNLSMKENLTRVQAEELFHQGRIEEANQIIEDYARKHENCPWLFIGWGDLYNPKMGSLHPDKQKAKELYKEAIKRAVEENDREVATARFYRLEND</sequence>
<dbReference type="Proteomes" id="UP000032076">
    <property type="component" value="Unassembled WGS sequence"/>
</dbReference>
<organism evidence="1 2">
    <name type="scientific">Caldibacillus thermoamylovorans</name>
    <dbReference type="NCBI Taxonomy" id="35841"/>
    <lineage>
        <taxon>Bacteria</taxon>
        <taxon>Bacillati</taxon>
        <taxon>Bacillota</taxon>
        <taxon>Bacilli</taxon>
        <taxon>Bacillales</taxon>
        <taxon>Bacillaceae</taxon>
        <taxon>Caldibacillus</taxon>
    </lineage>
</organism>